<gene>
    <name evidence="2" type="ORF">EAS64_41875</name>
</gene>
<feature type="compositionally biased region" description="Low complexity" evidence="1">
    <location>
        <begin position="41"/>
        <end position="72"/>
    </location>
</feature>
<feature type="compositionally biased region" description="Low complexity" evidence="1">
    <location>
        <begin position="106"/>
        <end position="120"/>
    </location>
</feature>
<dbReference type="Proteomes" id="UP000460272">
    <property type="component" value="Unassembled WGS sequence"/>
</dbReference>
<feature type="region of interest" description="Disordered" evidence="1">
    <location>
        <begin position="35"/>
        <end position="128"/>
    </location>
</feature>
<sequence>MLELIVLPRQRQFGRDKRDTLTRYCRNCDVRFACNGGCPKTGSLSPPTGSPASTTCAPATSSSSVTSPSRWTPWPPAARRPGTRRPDGGLRGTGLPARPPRPLPLAPAAAAANGNAAAAHPPVPATAV</sequence>
<dbReference type="OrthoDB" id="9782387at2"/>
<evidence type="ECO:0000313" key="2">
    <source>
        <dbReference type="EMBL" id="TVY99115.1"/>
    </source>
</evidence>
<reference evidence="2 3" key="1">
    <citation type="submission" date="2018-11" db="EMBL/GenBank/DDBJ databases">
        <title>Trebonia kvetii gen.nov., sp.nov., a novel acidophilic actinobacterium, and proposal of the new actinobacterial family Treboniaceae fam. nov.</title>
        <authorList>
            <person name="Rapoport D."/>
            <person name="Sagova-Mareckova M."/>
            <person name="Sedlacek I."/>
            <person name="Provaznik J."/>
            <person name="Kralova S."/>
            <person name="Pavlinic D."/>
            <person name="Benes V."/>
            <person name="Kopecky J."/>
        </authorList>
    </citation>
    <scope>NUCLEOTIDE SEQUENCE [LARGE SCALE GENOMIC DNA]</scope>
    <source>
        <strain evidence="2 3">15Tr583</strain>
    </source>
</reference>
<proteinExistence type="predicted"/>
<comment type="caution">
    <text evidence="2">The sequence shown here is derived from an EMBL/GenBank/DDBJ whole genome shotgun (WGS) entry which is preliminary data.</text>
</comment>
<evidence type="ECO:0000256" key="1">
    <source>
        <dbReference type="SAM" id="MobiDB-lite"/>
    </source>
</evidence>
<protein>
    <recommendedName>
        <fullName evidence="4">SPASM domain-containing protein</fullName>
    </recommendedName>
</protein>
<organism evidence="2 3">
    <name type="scientific">Trebonia kvetii</name>
    <dbReference type="NCBI Taxonomy" id="2480626"/>
    <lineage>
        <taxon>Bacteria</taxon>
        <taxon>Bacillati</taxon>
        <taxon>Actinomycetota</taxon>
        <taxon>Actinomycetes</taxon>
        <taxon>Streptosporangiales</taxon>
        <taxon>Treboniaceae</taxon>
        <taxon>Trebonia</taxon>
    </lineage>
</organism>
<dbReference type="AlphaFoldDB" id="A0A6P2BM58"/>
<dbReference type="Gene3D" id="3.20.20.70">
    <property type="entry name" value="Aldolase class I"/>
    <property type="match status" value="1"/>
</dbReference>
<evidence type="ECO:0000313" key="3">
    <source>
        <dbReference type="Proteomes" id="UP000460272"/>
    </source>
</evidence>
<accession>A0A6P2BM58</accession>
<dbReference type="InterPro" id="IPR013785">
    <property type="entry name" value="Aldolase_TIM"/>
</dbReference>
<name>A0A6P2BM58_9ACTN</name>
<evidence type="ECO:0008006" key="4">
    <source>
        <dbReference type="Google" id="ProtNLM"/>
    </source>
</evidence>
<dbReference type="EMBL" id="RPFW01000013">
    <property type="protein sequence ID" value="TVY99115.1"/>
    <property type="molecule type" value="Genomic_DNA"/>
</dbReference>
<keyword evidence="3" id="KW-1185">Reference proteome</keyword>